<keyword evidence="1" id="KW-0472">Membrane</keyword>
<evidence type="ECO:0000313" key="9">
    <source>
        <dbReference type="Proteomes" id="UP000056255"/>
    </source>
</evidence>
<protein>
    <recommendedName>
        <fullName evidence="14">Bacterial repeat domain-containing protein</fullName>
    </recommendedName>
</protein>
<evidence type="ECO:0008006" key="14">
    <source>
        <dbReference type="Google" id="ProtNLM"/>
    </source>
</evidence>
<dbReference type="PATRIC" id="fig|43687.5.peg.805"/>
<keyword evidence="1" id="KW-0812">Transmembrane</keyword>
<dbReference type="Proteomes" id="UP000029084">
    <property type="component" value="Chromosome"/>
</dbReference>
<evidence type="ECO:0000313" key="7">
    <source>
        <dbReference type="EMBL" id="AKV82858.1"/>
    </source>
</evidence>
<dbReference type="Proteomes" id="UP000056255">
    <property type="component" value="Chromosome"/>
</dbReference>
<feature type="transmembrane region" description="Helical" evidence="1">
    <location>
        <begin position="203"/>
        <end position="222"/>
    </location>
</feature>
<evidence type="ECO:0000313" key="3">
    <source>
        <dbReference type="EMBL" id="AKV73876.1"/>
    </source>
</evidence>
<evidence type="ECO:0000313" key="10">
    <source>
        <dbReference type="Proteomes" id="UP000061362"/>
    </source>
</evidence>
<dbReference type="Proteomes" id="UP000062475">
    <property type="component" value="Chromosome"/>
</dbReference>
<proteinExistence type="predicted"/>
<dbReference type="EMBL" id="CP012174">
    <property type="protein sequence ID" value="AKV78369.1"/>
    <property type="molecule type" value="Genomic_DNA"/>
</dbReference>
<dbReference type="Proteomes" id="UP000068832">
    <property type="component" value="Chromosome"/>
</dbReference>
<gene>
    <name evidence="2" type="ORF">HA72_0786</name>
    <name evidence="3" type="ORF">MsedA_0801</name>
    <name evidence="4" type="ORF">MsedB_0802</name>
    <name evidence="5" type="ORF">MsedC_0801</name>
    <name evidence="6" type="ORF">MsedD_0802</name>
    <name evidence="7" type="ORF">MsedE_0801</name>
</gene>
<organism evidence="2 8">
    <name type="scientific">Metallosphaera sedula</name>
    <dbReference type="NCBI Taxonomy" id="43687"/>
    <lineage>
        <taxon>Archaea</taxon>
        <taxon>Thermoproteota</taxon>
        <taxon>Thermoprotei</taxon>
        <taxon>Sulfolobales</taxon>
        <taxon>Sulfolobaceae</taxon>
        <taxon>Metallosphaera</taxon>
    </lineage>
</organism>
<dbReference type="EMBL" id="CP012176">
    <property type="protein sequence ID" value="AKV82858.1"/>
    <property type="molecule type" value="Genomic_DNA"/>
</dbReference>
<dbReference type="EMBL" id="CP012173">
    <property type="protein sequence ID" value="AKV76118.1"/>
    <property type="molecule type" value="Genomic_DNA"/>
</dbReference>
<dbReference type="EMBL" id="CP008822">
    <property type="protein sequence ID" value="AIM26947.1"/>
    <property type="molecule type" value="Genomic_DNA"/>
</dbReference>
<dbReference type="GeneID" id="91755246"/>
<accession>A0A088E584</accession>
<dbReference type="AlphaFoldDB" id="A0A088E584"/>
<sequence length="225" mass="24883">MFWIVTPSSPSIFGPPLDVYRISLLIPLLLVQVVHGVTVHVYIYGGQADALLYTNGSIIYVNGNQTLNVPNSTLEVYVESPLPYTVFINGVQTDNLSLSPWRHDVINITVRPVIFQFNITVKGPGTVVVKFPNSSQVKVNESTSLQVQEGTLLTITVNPRPGYTVGNWSNGFVGNQVWYMVYNNTNITVYFVKSPPTVRNSPAISYSGLGLLAVLGGVYWFTRRK</sequence>
<dbReference type="OrthoDB" id="34729at2157"/>
<reference evidence="7 9" key="3">
    <citation type="submission" date="2015-07" db="EMBL/GenBank/DDBJ databases">
        <title>Physiological, transcriptional responses and genome re-sequencing of acid resistant extremely thermoacidophilic Metallosphaera sedula SARC-M1.</title>
        <authorList>
            <person name="Ai C."/>
            <person name="McCarthy S."/>
            <person name="Eckrich V."/>
            <person name="Rudrappa D."/>
            <person name="Qiu G."/>
            <person name="Blum P."/>
        </authorList>
    </citation>
    <scope>NUCLEOTIDE SEQUENCE [LARGE SCALE GENOMIC DNA]</scope>
    <source>
        <strain evidence="7 9">SARC-M1</strain>
    </source>
</reference>
<evidence type="ECO:0000313" key="2">
    <source>
        <dbReference type="EMBL" id="AIM26947.1"/>
    </source>
</evidence>
<evidence type="ECO:0000313" key="13">
    <source>
        <dbReference type="Proteomes" id="UP000068832"/>
    </source>
</evidence>
<name>A0A088E584_9CREN</name>
<evidence type="ECO:0000313" key="5">
    <source>
        <dbReference type="EMBL" id="AKV78369.1"/>
    </source>
</evidence>
<dbReference type="EMBL" id="CP012175">
    <property type="protein sequence ID" value="AKV80614.1"/>
    <property type="molecule type" value="Genomic_DNA"/>
</dbReference>
<dbReference type="RefSeq" id="WP_012020748.1">
    <property type="nucleotide sequence ID" value="NZ_CP008822.1"/>
</dbReference>
<evidence type="ECO:0000313" key="12">
    <source>
        <dbReference type="Proteomes" id="UP000062475"/>
    </source>
</evidence>
<keyword evidence="1" id="KW-1133">Transmembrane helix</keyword>
<evidence type="ECO:0000313" key="6">
    <source>
        <dbReference type="EMBL" id="AKV80614.1"/>
    </source>
</evidence>
<dbReference type="EMBL" id="CP012172">
    <property type="protein sequence ID" value="AKV73876.1"/>
    <property type="molecule type" value="Genomic_DNA"/>
</dbReference>
<reference evidence="2 8" key="1">
    <citation type="journal article" date="2014" name="J. Bacteriol.">
        <title>Role of an Archaeal PitA Transporter in the Copper and Arsenic Resistance of Metallosphaera sedula, an Extreme Thermoacidophile.</title>
        <authorList>
            <person name="McCarthy S."/>
            <person name="Ai C."/>
            <person name="Wheaton G."/>
            <person name="Tevatia R."/>
            <person name="Eckrich V."/>
            <person name="Kelly R."/>
            <person name="Blum P."/>
        </authorList>
    </citation>
    <scope>NUCLEOTIDE SEQUENCE [LARGE SCALE GENOMIC DNA]</scope>
    <source>
        <strain evidence="2 8">CuR1</strain>
    </source>
</reference>
<evidence type="ECO:0000313" key="8">
    <source>
        <dbReference type="Proteomes" id="UP000029084"/>
    </source>
</evidence>
<dbReference type="OMA" id="CIFINGN"/>
<dbReference type="Proteomes" id="UP000061362">
    <property type="component" value="Chromosome"/>
</dbReference>
<reference evidence="10 11" key="2">
    <citation type="journal article" date="2015" name="Genome Announc.">
        <title>Complete Genome Sequences of Evolved Arsenate-Resistant Metallosphaera sedula Strains.</title>
        <authorList>
            <person name="Ai C."/>
            <person name="McCarthy S."/>
            <person name="Schackwitz W."/>
            <person name="Martin J."/>
            <person name="Lipzen A."/>
            <person name="Blum P."/>
        </authorList>
    </citation>
    <scope>NUCLEOTIDE SEQUENCE [LARGE SCALE GENOMIC DNA]</scope>
    <source>
        <strain evidence="5 11">ARS120-1</strain>
        <strain evidence="6 10">ARS120-2</strain>
        <strain evidence="3 13">ARS50-1</strain>
        <strain evidence="4 12">ARS50-2</strain>
    </source>
</reference>
<evidence type="ECO:0000256" key="1">
    <source>
        <dbReference type="SAM" id="Phobius"/>
    </source>
</evidence>
<evidence type="ECO:0000313" key="4">
    <source>
        <dbReference type="EMBL" id="AKV76118.1"/>
    </source>
</evidence>
<dbReference type="Proteomes" id="UP000062398">
    <property type="component" value="Chromosome"/>
</dbReference>
<evidence type="ECO:0000313" key="11">
    <source>
        <dbReference type="Proteomes" id="UP000062398"/>
    </source>
</evidence>